<dbReference type="Ensembl" id="ENSSORT00005030504.1">
    <property type="protein sequence ID" value="ENSSORP00005029671.1"/>
    <property type="gene ID" value="ENSSORG00005014166.1"/>
</dbReference>
<dbReference type="PANTHER" id="PTHR22906:SF43">
    <property type="entry name" value="PROPERDIN"/>
    <property type="match status" value="1"/>
</dbReference>
<dbReference type="SMART" id="SM00209">
    <property type="entry name" value="TSP1"/>
    <property type="match status" value="4"/>
</dbReference>
<reference evidence="6" key="2">
    <citation type="submission" date="2025-08" db="UniProtKB">
        <authorList>
            <consortium name="Ensembl"/>
        </authorList>
    </citation>
    <scope>IDENTIFICATION</scope>
</reference>
<dbReference type="InParanoid" id="A0A673AJX6"/>
<reference evidence="6" key="1">
    <citation type="submission" date="2019-06" db="EMBL/GenBank/DDBJ databases">
        <authorList>
            <consortium name="Wellcome Sanger Institute Data Sharing"/>
        </authorList>
    </citation>
    <scope>NUCLEOTIDE SEQUENCE [LARGE SCALE GENOMIC DNA]</scope>
</reference>
<evidence type="ECO:0000256" key="5">
    <source>
        <dbReference type="ARBA" id="ARBA00023157"/>
    </source>
</evidence>
<name>A0A673AJX6_9TELE</name>
<evidence type="ECO:0000256" key="4">
    <source>
        <dbReference type="ARBA" id="ARBA00022737"/>
    </source>
</evidence>
<dbReference type="Pfam" id="PF00090">
    <property type="entry name" value="TSP_1"/>
    <property type="match status" value="4"/>
</dbReference>
<keyword evidence="4" id="KW-0677">Repeat</keyword>
<evidence type="ECO:0000313" key="6">
    <source>
        <dbReference type="Ensembl" id="ENSSORP00005029671.1"/>
    </source>
</evidence>
<evidence type="ECO:0000256" key="3">
    <source>
        <dbReference type="ARBA" id="ARBA00022729"/>
    </source>
</evidence>
<evidence type="ECO:0000313" key="7">
    <source>
        <dbReference type="Proteomes" id="UP000472271"/>
    </source>
</evidence>
<dbReference type="PROSITE" id="PS50092">
    <property type="entry name" value="TSP1"/>
    <property type="match status" value="4"/>
</dbReference>
<protein>
    <recommendedName>
        <fullName evidence="8">Thrombospondin, type I, domain containing 7Ba</fullName>
    </recommendedName>
</protein>
<comment type="subcellular location">
    <subcellularLocation>
        <location evidence="1">Secreted</location>
    </subcellularLocation>
</comment>
<dbReference type="FunFam" id="2.20.100.10:FF:000001">
    <property type="entry name" value="semaphorin-5A isoform X1"/>
    <property type="match status" value="1"/>
</dbReference>
<dbReference type="PRINTS" id="PR01705">
    <property type="entry name" value="TSP1REPEAT"/>
</dbReference>
<keyword evidence="2" id="KW-0964">Secreted</keyword>
<sequence length="279" mass="30678">MVLMRRTVVGCLLSTKYQIENSDVFQTHPLSSSPLVDCIMSPWTVWSQCSVSCGLGSLFRRACFPRACPGLSSVPPETHTHTYQLPIVKCTFDGHWSVWTEWSECDAQCGGGGQAEKQNLLCSSSQERGTRLVQPCPGDSTEARHCFSPCIPDGVWSKWTAWSECSKTCFHHVDDVGIRRRFRSCNHTVTLSNHPHVHSICHGGTEEQDCILPVNGGWSAWSPWSQCSSGCDSGVQTRERFCNLPSPQHGGSSCPGPHIQTRDCNSHPCSGLHSTKATS</sequence>
<evidence type="ECO:0000256" key="2">
    <source>
        <dbReference type="ARBA" id="ARBA00022525"/>
    </source>
</evidence>
<dbReference type="Proteomes" id="UP000472271">
    <property type="component" value="Chromosome 20"/>
</dbReference>
<evidence type="ECO:0008006" key="8">
    <source>
        <dbReference type="Google" id="ProtNLM"/>
    </source>
</evidence>
<proteinExistence type="predicted"/>
<dbReference type="InterPro" id="IPR052065">
    <property type="entry name" value="Compl_asym_regulator"/>
</dbReference>
<dbReference type="FunCoup" id="A0A673AJX6">
    <property type="interactions" value="376"/>
</dbReference>
<keyword evidence="5" id="KW-1015">Disulfide bond</keyword>
<keyword evidence="3" id="KW-0732">Signal</keyword>
<dbReference type="InterPro" id="IPR000884">
    <property type="entry name" value="TSP1_rpt"/>
</dbReference>
<keyword evidence="7" id="KW-1185">Reference proteome</keyword>
<evidence type="ECO:0000256" key="1">
    <source>
        <dbReference type="ARBA" id="ARBA00004613"/>
    </source>
</evidence>
<dbReference type="Gene3D" id="2.20.100.10">
    <property type="entry name" value="Thrombospondin type-1 (TSP1) repeat"/>
    <property type="match status" value="4"/>
</dbReference>
<dbReference type="AlphaFoldDB" id="A0A673AJX6"/>
<organism evidence="6 7">
    <name type="scientific">Sphaeramia orbicularis</name>
    <name type="common">orbiculate cardinalfish</name>
    <dbReference type="NCBI Taxonomy" id="375764"/>
    <lineage>
        <taxon>Eukaryota</taxon>
        <taxon>Metazoa</taxon>
        <taxon>Chordata</taxon>
        <taxon>Craniata</taxon>
        <taxon>Vertebrata</taxon>
        <taxon>Euteleostomi</taxon>
        <taxon>Actinopterygii</taxon>
        <taxon>Neopterygii</taxon>
        <taxon>Teleostei</taxon>
        <taxon>Neoteleostei</taxon>
        <taxon>Acanthomorphata</taxon>
        <taxon>Gobiaria</taxon>
        <taxon>Kurtiformes</taxon>
        <taxon>Apogonoidei</taxon>
        <taxon>Apogonidae</taxon>
        <taxon>Apogoninae</taxon>
        <taxon>Sphaeramia</taxon>
    </lineage>
</organism>
<dbReference type="PANTHER" id="PTHR22906">
    <property type="entry name" value="PROPERDIN"/>
    <property type="match status" value="1"/>
</dbReference>
<accession>A0A673AJX6</accession>
<reference evidence="6" key="3">
    <citation type="submission" date="2025-09" db="UniProtKB">
        <authorList>
            <consortium name="Ensembl"/>
        </authorList>
    </citation>
    <scope>IDENTIFICATION</scope>
</reference>
<dbReference type="InterPro" id="IPR036383">
    <property type="entry name" value="TSP1_rpt_sf"/>
</dbReference>
<dbReference type="SUPFAM" id="SSF82895">
    <property type="entry name" value="TSP-1 type 1 repeat"/>
    <property type="match status" value="4"/>
</dbReference>